<evidence type="ECO:0000313" key="1">
    <source>
        <dbReference type="EMBL" id="MXU88814.1"/>
    </source>
</evidence>
<reference evidence="1" key="1">
    <citation type="submission" date="2019-12" db="EMBL/GenBank/DDBJ databases">
        <title>An insight into the sialome of adult female Ixodes ricinus ticks feeding for 6 days.</title>
        <authorList>
            <person name="Perner J."/>
            <person name="Ribeiro J.M.C."/>
        </authorList>
    </citation>
    <scope>NUCLEOTIDE SEQUENCE</scope>
    <source>
        <strain evidence="1">Semi-engorged</strain>
        <tissue evidence="1">Salivary glands</tissue>
    </source>
</reference>
<dbReference type="AlphaFoldDB" id="A0A6B0UG31"/>
<accession>A0A6B0UG31</accession>
<sequence length="104" mass="11348">MTRTAACASEMMLRWERGCCFPLPALVCSSCVSSFSCTSLKRSTWSKMERSSDRMSLDSGSSRALVISAERKSSWALTTSSRSCAWSTRVSSSAQAHSITSKTM</sequence>
<proteinExistence type="predicted"/>
<protein>
    <submittedName>
        <fullName evidence="1">Putative secreted protein</fullName>
    </submittedName>
</protein>
<organism evidence="1">
    <name type="scientific">Ixodes ricinus</name>
    <name type="common">Common tick</name>
    <name type="synonym">Acarus ricinus</name>
    <dbReference type="NCBI Taxonomy" id="34613"/>
    <lineage>
        <taxon>Eukaryota</taxon>
        <taxon>Metazoa</taxon>
        <taxon>Ecdysozoa</taxon>
        <taxon>Arthropoda</taxon>
        <taxon>Chelicerata</taxon>
        <taxon>Arachnida</taxon>
        <taxon>Acari</taxon>
        <taxon>Parasitiformes</taxon>
        <taxon>Ixodida</taxon>
        <taxon>Ixodoidea</taxon>
        <taxon>Ixodidae</taxon>
        <taxon>Ixodinae</taxon>
        <taxon>Ixodes</taxon>
    </lineage>
</organism>
<name>A0A6B0UG31_IXORI</name>
<dbReference type="EMBL" id="GIFC01006731">
    <property type="protein sequence ID" value="MXU88814.1"/>
    <property type="molecule type" value="Transcribed_RNA"/>
</dbReference>